<reference evidence="2" key="1">
    <citation type="submission" date="2016-10" db="EMBL/GenBank/DDBJ databases">
        <authorList>
            <person name="Varghese N."/>
            <person name="Submissions S."/>
        </authorList>
    </citation>
    <scope>NUCLEOTIDE SEQUENCE [LARGE SCALE GENOMIC DNA]</scope>
    <source>
        <strain evidence="2">IBRC-M10078</strain>
    </source>
</reference>
<sequence>MFKKAIVAISIFALLFIGAWVLNEQTKREYYMHNEESDYQIQQTDDQYMIDGRGEIRIFPAFMSREYIRVVDR</sequence>
<evidence type="ECO:0000313" key="1">
    <source>
        <dbReference type="EMBL" id="SDP95680.1"/>
    </source>
</evidence>
<dbReference type="EMBL" id="FNJU01000019">
    <property type="protein sequence ID" value="SDP95680.1"/>
    <property type="molecule type" value="Genomic_DNA"/>
</dbReference>
<gene>
    <name evidence="1" type="ORF">SAMN05216565_11918</name>
</gene>
<name>A0A1H0WYI0_9BACI</name>
<dbReference type="AlphaFoldDB" id="A0A1H0WYI0"/>
<keyword evidence="2" id="KW-1185">Reference proteome</keyword>
<dbReference type="RefSeq" id="WP_090859411.1">
    <property type="nucleotide sequence ID" value="NZ_FNJU01000019.1"/>
</dbReference>
<dbReference type="STRING" id="930152.SAMN05216565_11918"/>
<organism evidence="1 2">
    <name type="scientific">Litchfieldia salsa</name>
    <dbReference type="NCBI Taxonomy" id="930152"/>
    <lineage>
        <taxon>Bacteria</taxon>
        <taxon>Bacillati</taxon>
        <taxon>Bacillota</taxon>
        <taxon>Bacilli</taxon>
        <taxon>Bacillales</taxon>
        <taxon>Bacillaceae</taxon>
        <taxon>Litchfieldia</taxon>
    </lineage>
</organism>
<protein>
    <submittedName>
        <fullName evidence="1">Uncharacterized protein</fullName>
    </submittedName>
</protein>
<dbReference type="OrthoDB" id="2943498at2"/>
<evidence type="ECO:0000313" key="2">
    <source>
        <dbReference type="Proteomes" id="UP000199159"/>
    </source>
</evidence>
<accession>A0A1H0WYI0</accession>
<proteinExistence type="predicted"/>
<dbReference type="Proteomes" id="UP000199159">
    <property type="component" value="Unassembled WGS sequence"/>
</dbReference>